<reference evidence="2" key="1">
    <citation type="submission" date="2020-05" db="EMBL/GenBank/DDBJ databases">
        <authorList>
            <person name="Chiriac C."/>
            <person name="Salcher M."/>
            <person name="Ghai R."/>
            <person name="Kavagutti S V."/>
        </authorList>
    </citation>
    <scope>NUCLEOTIDE SEQUENCE</scope>
</reference>
<dbReference type="AlphaFoldDB" id="A0A6J7HXH6"/>
<gene>
    <name evidence="2" type="ORF">UFOPK3564_01871</name>
</gene>
<organism evidence="2">
    <name type="scientific">freshwater metagenome</name>
    <dbReference type="NCBI Taxonomy" id="449393"/>
    <lineage>
        <taxon>unclassified sequences</taxon>
        <taxon>metagenomes</taxon>
        <taxon>ecological metagenomes</taxon>
    </lineage>
</organism>
<sequence>MLRRVGAAFTLQNGSPKPKRFASSLVHTVLKKLWFAPWTVNWIAGCPLADSARRLRSKTSEPCRSKTSPSQAGRPVANATPSNSGRNAPWPSTGARENTAFSP</sequence>
<evidence type="ECO:0000313" key="2">
    <source>
        <dbReference type="EMBL" id="CAB4921749.1"/>
    </source>
</evidence>
<dbReference type="EMBL" id="CAFBMK010000109">
    <property type="protein sequence ID" value="CAB4921749.1"/>
    <property type="molecule type" value="Genomic_DNA"/>
</dbReference>
<evidence type="ECO:0000256" key="1">
    <source>
        <dbReference type="SAM" id="MobiDB-lite"/>
    </source>
</evidence>
<protein>
    <submittedName>
        <fullName evidence="2">Unannotated protein</fullName>
    </submittedName>
</protein>
<feature type="region of interest" description="Disordered" evidence="1">
    <location>
        <begin position="54"/>
        <end position="103"/>
    </location>
</feature>
<accession>A0A6J7HXH6</accession>
<proteinExistence type="predicted"/>
<name>A0A6J7HXH6_9ZZZZ</name>